<dbReference type="SUPFAM" id="SSF161098">
    <property type="entry name" value="MetI-like"/>
    <property type="match status" value="1"/>
</dbReference>
<keyword evidence="3" id="KW-1003">Cell membrane</keyword>
<evidence type="ECO:0000256" key="7">
    <source>
        <dbReference type="SAM" id="Phobius"/>
    </source>
</evidence>
<evidence type="ECO:0000313" key="9">
    <source>
        <dbReference type="EMBL" id="SVA27696.1"/>
    </source>
</evidence>
<dbReference type="InterPro" id="IPR035906">
    <property type="entry name" value="MetI-like_sf"/>
</dbReference>
<accession>A0A381UHK7</accession>
<organism evidence="9">
    <name type="scientific">marine metagenome</name>
    <dbReference type="NCBI Taxonomy" id="408172"/>
    <lineage>
        <taxon>unclassified sequences</taxon>
        <taxon>metagenomes</taxon>
        <taxon>ecological metagenomes</taxon>
    </lineage>
</organism>
<dbReference type="PROSITE" id="PS50928">
    <property type="entry name" value="ABC_TM1"/>
    <property type="match status" value="1"/>
</dbReference>
<keyword evidence="5 7" id="KW-1133">Transmembrane helix</keyword>
<sequence>MPVINSMRYINSSSLFGASIILPGVILLLFFYLYPLLYSLYISVHDFRLIRPDLTEFVAFRNYFEIFQDDEFVNAFINTVIYVGIALPFELVIGLFLALSLDKITRGKNIIRAFLIVPQFLAPLAMGFVWKFMYNDDFGIINFFLRYIGIDRPPLWIADPNISLYSCIIVEIWACVPIFMLLLSAGLTTLSTEIIDAAKIDGANAYHRFRYIILPHLKPIILVTLLIRGMDSFRIFDLIYGLTQGGPAMSSDVLSLYMYRSGMLDRQFGFAASAGWIMVFMMLIASYILIKMMYRDGINKQ</sequence>
<gene>
    <name evidence="9" type="ORF">METZ01_LOCUS80550</name>
</gene>
<reference evidence="9" key="1">
    <citation type="submission" date="2018-05" db="EMBL/GenBank/DDBJ databases">
        <authorList>
            <person name="Lanie J.A."/>
            <person name="Ng W.-L."/>
            <person name="Kazmierczak K.M."/>
            <person name="Andrzejewski T.M."/>
            <person name="Davidsen T.M."/>
            <person name="Wayne K.J."/>
            <person name="Tettelin H."/>
            <person name="Glass J.I."/>
            <person name="Rusch D."/>
            <person name="Podicherti R."/>
            <person name="Tsui H.-C.T."/>
            <person name="Winkler M.E."/>
        </authorList>
    </citation>
    <scope>NUCLEOTIDE SEQUENCE</scope>
</reference>
<evidence type="ECO:0000256" key="4">
    <source>
        <dbReference type="ARBA" id="ARBA00022692"/>
    </source>
</evidence>
<feature type="transmembrane region" description="Helical" evidence="7">
    <location>
        <begin position="211"/>
        <end position="230"/>
    </location>
</feature>
<evidence type="ECO:0000256" key="1">
    <source>
        <dbReference type="ARBA" id="ARBA00004651"/>
    </source>
</evidence>
<proteinExistence type="predicted"/>
<evidence type="ECO:0000256" key="5">
    <source>
        <dbReference type="ARBA" id="ARBA00022989"/>
    </source>
</evidence>
<keyword evidence="2" id="KW-0813">Transport</keyword>
<feature type="transmembrane region" description="Helical" evidence="7">
    <location>
        <begin position="162"/>
        <end position="190"/>
    </location>
</feature>
<dbReference type="InterPro" id="IPR000515">
    <property type="entry name" value="MetI-like"/>
</dbReference>
<feature type="transmembrane region" description="Helical" evidence="7">
    <location>
        <begin position="113"/>
        <end position="133"/>
    </location>
</feature>
<dbReference type="GO" id="GO:0005886">
    <property type="term" value="C:plasma membrane"/>
    <property type="evidence" value="ECO:0007669"/>
    <property type="project" value="UniProtKB-SubCell"/>
</dbReference>
<dbReference type="CDD" id="cd06261">
    <property type="entry name" value="TM_PBP2"/>
    <property type="match status" value="1"/>
</dbReference>
<dbReference type="PANTHER" id="PTHR43005">
    <property type="entry name" value="BLR7065 PROTEIN"/>
    <property type="match status" value="1"/>
</dbReference>
<comment type="subcellular location">
    <subcellularLocation>
        <location evidence="1">Cell membrane</location>
        <topology evidence="1">Multi-pass membrane protein</topology>
    </subcellularLocation>
</comment>
<dbReference type="GO" id="GO:0055085">
    <property type="term" value="P:transmembrane transport"/>
    <property type="evidence" value="ECO:0007669"/>
    <property type="project" value="InterPro"/>
</dbReference>
<keyword evidence="4 7" id="KW-0812">Transmembrane</keyword>
<dbReference type="PANTHER" id="PTHR43005:SF1">
    <property type="entry name" value="SPERMIDINE_PUTRESCINE TRANSPORT SYSTEM PERMEASE PROTEIN"/>
    <property type="match status" value="1"/>
</dbReference>
<dbReference type="Pfam" id="PF00528">
    <property type="entry name" value="BPD_transp_1"/>
    <property type="match status" value="1"/>
</dbReference>
<dbReference type="EMBL" id="UINC01006466">
    <property type="protein sequence ID" value="SVA27696.1"/>
    <property type="molecule type" value="Genomic_DNA"/>
</dbReference>
<feature type="transmembrane region" description="Helical" evidence="7">
    <location>
        <begin position="268"/>
        <end position="290"/>
    </location>
</feature>
<evidence type="ECO:0000256" key="3">
    <source>
        <dbReference type="ARBA" id="ARBA00022475"/>
    </source>
</evidence>
<dbReference type="SUPFAM" id="SSF160964">
    <property type="entry name" value="MalF N-terminal region-like"/>
    <property type="match status" value="1"/>
</dbReference>
<feature type="domain" description="ABC transmembrane type-1" evidence="8">
    <location>
        <begin position="76"/>
        <end position="289"/>
    </location>
</feature>
<dbReference type="Gene3D" id="1.10.3720.10">
    <property type="entry name" value="MetI-like"/>
    <property type="match status" value="1"/>
</dbReference>
<name>A0A381UHK7_9ZZZZ</name>
<evidence type="ECO:0000259" key="8">
    <source>
        <dbReference type="PROSITE" id="PS50928"/>
    </source>
</evidence>
<evidence type="ECO:0000256" key="2">
    <source>
        <dbReference type="ARBA" id="ARBA00022448"/>
    </source>
</evidence>
<keyword evidence="6 7" id="KW-0472">Membrane</keyword>
<feature type="transmembrane region" description="Helical" evidence="7">
    <location>
        <begin position="80"/>
        <end position="101"/>
    </location>
</feature>
<evidence type="ECO:0000256" key="6">
    <source>
        <dbReference type="ARBA" id="ARBA00023136"/>
    </source>
</evidence>
<protein>
    <recommendedName>
        <fullName evidence="8">ABC transmembrane type-1 domain-containing protein</fullName>
    </recommendedName>
</protein>
<feature type="transmembrane region" description="Helical" evidence="7">
    <location>
        <begin position="12"/>
        <end position="34"/>
    </location>
</feature>
<dbReference type="AlphaFoldDB" id="A0A381UHK7"/>